<dbReference type="Proteomes" id="UP001067121">
    <property type="component" value="Unassembled WGS sequence"/>
</dbReference>
<dbReference type="PANTHER" id="PTHR34382">
    <property type="entry name" value="PTS SYSTEM N,N'-DIACETYLCHITOBIOSE-SPECIFIC EIIA COMPONENT"/>
    <property type="match status" value="1"/>
</dbReference>
<dbReference type="PIRSF" id="PIRSF000699">
    <property type="entry name" value="PTS_IILac_III"/>
    <property type="match status" value="1"/>
</dbReference>
<dbReference type="GO" id="GO:0016740">
    <property type="term" value="F:transferase activity"/>
    <property type="evidence" value="ECO:0007669"/>
    <property type="project" value="UniProtKB-KW"/>
</dbReference>
<dbReference type="AlphaFoldDB" id="A0AAP3CIP7"/>
<dbReference type="GO" id="GO:0009401">
    <property type="term" value="P:phosphoenolpyruvate-dependent sugar phosphotransferase system"/>
    <property type="evidence" value="ECO:0007669"/>
    <property type="project" value="UniProtKB-KW"/>
</dbReference>
<name>A0AAP3CIP7_BACVA</name>
<evidence type="ECO:0000256" key="7">
    <source>
        <dbReference type="PROSITE-ProRule" id="PRU00418"/>
    </source>
</evidence>
<comment type="caution">
    <text evidence="8">The sequence shown here is derived from an EMBL/GenBank/DDBJ whole genome shotgun (WGS) entry which is preliminary data.</text>
</comment>
<keyword evidence="6" id="KW-0460">Magnesium</keyword>
<evidence type="ECO:0000256" key="3">
    <source>
        <dbReference type="ARBA" id="ARBA00022679"/>
    </source>
</evidence>
<dbReference type="Pfam" id="PF02255">
    <property type="entry name" value="PTS_IIA"/>
    <property type="match status" value="1"/>
</dbReference>
<dbReference type="GO" id="GO:0046872">
    <property type="term" value="F:metal ion binding"/>
    <property type="evidence" value="ECO:0007669"/>
    <property type="project" value="UniProtKB-KW"/>
</dbReference>
<evidence type="ECO:0000256" key="4">
    <source>
        <dbReference type="ARBA" id="ARBA00022683"/>
    </source>
</evidence>
<accession>A0AAP3CIP7</accession>
<reference evidence="8" key="1">
    <citation type="submission" date="2022-02" db="EMBL/GenBank/DDBJ databases">
        <title>Crop Bioprotection Bacillus Genome Sequencing.</title>
        <authorList>
            <person name="Dunlap C."/>
        </authorList>
    </citation>
    <scope>NUCLEOTIDE SEQUENCE</scope>
    <source>
        <strain evidence="8">98-1</strain>
    </source>
</reference>
<sequence>MEQIKITDLTDEQISCQLILHSGNARSSIIQSLRAYKEGNKEEADALITKADQDLSAAHDIHFQMIQKESGGDAAAFSLLLMHAEDHLMSTLTMKELVKELLDLFQTKNL</sequence>
<feature type="modified residue" description="Phosphohistidine; by HPr" evidence="7">
    <location>
        <position position="83"/>
    </location>
</feature>
<evidence type="ECO:0000256" key="6">
    <source>
        <dbReference type="PIRSR" id="PIRSR000699-2"/>
    </source>
</evidence>
<evidence type="ECO:0000256" key="2">
    <source>
        <dbReference type="ARBA" id="ARBA00022597"/>
    </source>
</evidence>
<keyword evidence="3" id="KW-0808">Transferase</keyword>
<protein>
    <submittedName>
        <fullName evidence="8">PTS lactose/cellobiose transporter subunit IIA</fullName>
    </submittedName>
</protein>
<evidence type="ECO:0000256" key="5">
    <source>
        <dbReference type="PIRSR" id="PIRSR000699-1"/>
    </source>
</evidence>
<dbReference type="SUPFAM" id="SSF46973">
    <property type="entry name" value="Enzyme IIa from lactose specific PTS, IIa-lac"/>
    <property type="match status" value="1"/>
</dbReference>
<feature type="active site" description="Tele-phosphohistidine intermediate" evidence="5">
    <location>
        <position position="83"/>
    </location>
</feature>
<dbReference type="Gene3D" id="1.20.58.80">
    <property type="entry name" value="Phosphotransferase system, lactose/cellobiose-type IIA subunit"/>
    <property type="match status" value="1"/>
</dbReference>
<dbReference type="CDD" id="cd00215">
    <property type="entry name" value="PTS_IIA_lac"/>
    <property type="match status" value="1"/>
</dbReference>
<comment type="cofactor">
    <cofactor evidence="6">
        <name>Mg(2+)</name>
        <dbReference type="ChEBI" id="CHEBI:18420"/>
    </cofactor>
    <text evidence="6">Binds 1 Mg(2+) ion per trimer.</text>
</comment>
<dbReference type="PANTHER" id="PTHR34382:SF10">
    <property type="entry name" value="PTS SYSTEM OLIGO-BETA-MANNOSIDE-SPECIFIC EIIA COMPONENT"/>
    <property type="match status" value="1"/>
</dbReference>
<keyword evidence="2" id="KW-0762">Sugar transport</keyword>
<proteinExistence type="predicted"/>
<keyword evidence="1" id="KW-0813">Transport</keyword>
<dbReference type="RefSeq" id="WP_268524571.1">
    <property type="nucleotide sequence ID" value="NZ_JALAOH010000023.1"/>
</dbReference>
<dbReference type="EMBL" id="JALAOH010000023">
    <property type="protein sequence ID" value="MCY8317143.1"/>
    <property type="molecule type" value="Genomic_DNA"/>
</dbReference>
<keyword evidence="6" id="KW-0479">Metal-binding</keyword>
<feature type="binding site" evidence="6">
    <location>
        <position position="86"/>
    </location>
    <ligand>
        <name>Mg(2+)</name>
        <dbReference type="ChEBI" id="CHEBI:18420"/>
        <note>ligand shared between all trimeric partners</note>
    </ligand>
</feature>
<evidence type="ECO:0000256" key="1">
    <source>
        <dbReference type="ARBA" id="ARBA00022448"/>
    </source>
</evidence>
<evidence type="ECO:0000313" key="8">
    <source>
        <dbReference type="EMBL" id="MCY8317143.1"/>
    </source>
</evidence>
<evidence type="ECO:0000313" key="9">
    <source>
        <dbReference type="Proteomes" id="UP001067121"/>
    </source>
</evidence>
<dbReference type="InterPro" id="IPR003188">
    <property type="entry name" value="PTS_IIA_lac/cel"/>
</dbReference>
<dbReference type="InterPro" id="IPR036542">
    <property type="entry name" value="PTS_IIA_lac/cel_sf"/>
</dbReference>
<gene>
    <name evidence="8" type="ORF">MOC71_10435</name>
</gene>
<keyword evidence="4" id="KW-0598">Phosphotransferase system</keyword>
<dbReference type="PROSITE" id="PS51095">
    <property type="entry name" value="PTS_EIIA_TYPE_3"/>
    <property type="match status" value="1"/>
</dbReference>
<organism evidence="8 9">
    <name type="scientific">Bacillus vallismortis</name>
    <dbReference type="NCBI Taxonomy" id="72361"/>
    <lineage>
        <taxon>Bacteria</taxon>
        <taxon>Bacillati</taxon>
        <taxon>Bacillota</taxon>
        <taxon>Bacilli</taxon>
        <taxon>Bacillales</taxon>
        <taxon>Bacillaceae</taxon>
        <taxon>Bacillus</taxon>
    </lineage>
</organism>